<dbReference type="SMART" id="SM00339">
    <property type="entry name" value="FH"/>
    <property type="match status" value="1"/>
</dbReference>
<sequence length="619" mass="69699">MKLEHLNQLMDAKAKEKTEAKSDAQTDAALFNNFVHLQQQKHYEYLMNEFINQQQMQLKLQLEQQIQNLIPNTADLSMLSNILLSSSMANSGHTGHASAPSSSESSCPYARVQVDYSHQSAVEQNFVCFLNKKKITIGRKLNASLVNTDNMKLADVLIENSTLVSRHHFSVELKASSKSAPTSSSSDFCYMDSEDSENSDADDQIDKSKHYYWKLLCTSKNGLFINTRYIQTGKHVQLLNKKYTFRFPNTNIKVYFESLVDTVHGCTPSPTLTTVSSEEADRAAAQAEPKKEPKSNNKIAQILMQKQMEQQRTSSEPPKREEMHMDESSNHSHSDKTEQEASCKKPPYSYAQLIAQAISSSKEQQLTLSQIYQFISSNYSYYKLDDKGWQNSIRHNLSLNRNFVKVARQQNEPGKGSFWRIESSSELKVKEQAFNRKSRSSTPNGMSRTANQSSPNYSSSSSSSINEAKEENEKSPVDQNEALMNYLKTQGSQVPYLTLQPMDQMQAILGNNLFNSNPALIQLLCQNMVQSQNNLASQNLLVIQPQVPQVAIQTDNSVKLRLLLNDETNGPNCKRTISQVLANNEISHENGNKKSCQENDADSSKLSTSTSNQNDNQES</sequence>
<dbReference type="PROSITE" id="PS00658">
    <property type="entry name" value="FORK_HEAD_2"/>
    <property type="match status" value="1"/>
</dbReference>
<dbReference type="SUPFAM" id="SSF46785">
    <property type="entry name" value="Winged helix' DNA-binding domain"/>
    <property type="match status" value="1"/>
</dbReference>
<dbReference type="InterPro" id="IPR001766">
    <property type="entry name" value="Fork_head_dom"/>
</dbReference>
<feature type="region of interest" description="Disordered" evidence="7">
    <location>
        <begin position="1"/>
        <end position="21"/>
    </location>
</feature>
<reference evidence="10 11" key="1">
    <citation type="journal article" date="2018" name="Sci. Rep.">
        <title>Genomic signatures of local adaptation to the degree of environmental predictability in rotifers.</title>
        <authorList>
            <person name="Franch-Gras L."/>
            <person name="Hahn C."/>
            <person name="Garcia-Roger E.M."/>
            <person name="Carmona M.J."/>
            <person name="Serra M."/>
            <person name="Gomez A."/>
        </authorList>
    </citation>
    <scope>NUCLEOTIDE SEQUENCE [LARGE SCALE GENOMIC DNA]</scope>
    <source>
        <strain evidence="10">HYR1</strain>
    </source>
</reference>
<keyword evidence="2" id="KW-0805">Transcription regulation</keyword>
<feature type="compositionally biased region" description="Polar residues" evidence="7">
    <location>
        <begin position="440"/>
        <end position="450"/>
    </location>
</feature>
<dbReference type="InterPro" id="IPR036390">
    <property type="entry name" value="WH_DNA-bd_sf"/>
</dbReference>
<dbReference type="STRING" id="10195.A0A3M7SPM1"/>
<feature type="compositionally biased region" description="Low complexity" evidence="7">
    <location>
        <begin position="451"/>
        <end position="466"/>
    </location>
</feature>
<dbReference type="InterPro" id="IPR008984">
    <property type="entry name" value="SMAD_FHA_dom_sf"/>
</dbReference>
<keyword evidence="5 6" id="KW-0539">Nucleus</keyword>
<dbReference type="CDD" id="cd20026">
    <property type="entry name" value="FH_FOXK"/>
    <property type="match status" value="1"/>
</dbReference>
<dbReference type="EMBL" id="REGN01001004">
    <property type="protein sequence ID" value="RNA37686.1"/>
    <property type="molecule type" value="Genomic_DNA"/>
</dbReference>
<dbReference type="PROSITE" id="PS50006">
    <property type="entry name" value="FHA_DOMAIN"/>
    <property type="match status" value="1"/>
</dbReference>
<dbReference type="AlphaFoldDB" id="A0A3M7SPM1"/>
<feature type="compositionally biased region" description="Basic and acidic residues" evidence="7">
    <location>
        <begin position="467"/>
        <end position="476"/>
    </location>
</feature>
<evidence type="ECO:0000256" key="7">
    <source>
        <dbReference type="SAM" id="MobiDB-lite"/>
    </source>
</evidence>
<dbReference type="Proteomes" id="UP000276133">
    <property type="component" value="Unassembled WGS sequence"/>
</dbReference>
<proteinExistence type="predicted"/>
<comment type="subcellular location">
    <subcellularLocation>
        <location evidence="1 6">Nucleus</location>
    </subcellularLocation>
</comment>
<dbReference type="GO" id="GO:0045893">
    <property type="term" value="P:positive regulation of DNA-templated transcription"/>
    <property type="evidence" value="ECO:0007669"/>
    <property type="project" value="UniProtKB-ARBA"/>
</dbReference>
<feature type="domain" description="FHA" evidence="8">
    <location>
        <begin position="135"/>
        <end position="230"/>
    </location>
</feature>
<accession>A0A3M7SPM1</accession>
<dbReference type="PANTHER" id="PTHR45881:SF6">
    <property type="entry name" value="FORK-HEAD DOMAIN-CONTAINING PROTEIN"/>
    <property type="match status" value="1"/>
</dbReference>
<feature type="compositionally biased region" description="Basic and acidic residues" evidence="7">
    <location>
        <begin position="317"/>
        <end position="343"/>
    </location>
</feature>
<dbReference type="InterPro" id="IPR000253">
    <property type="entry name" value="FHA_dom"/>
</dbReference>
<feature type="compositionally biased region" description="Polar residues" evidence="7">
    <location>
        <begin position="307"/>
        <end position="316"/>
    </location>
</feature>
<dbReference type="PRINTS" id="PR00053">
    <property type="entry name" value="FORKHEAD"/>
</dbReference>
<keyword evidence="4" id="KW-0804">Transcription</keyword>
<dbReference type="InterPro" id="IPR018122">
    <property type="entry name" value="TF_fork_head_CS_1"/>
</dbReference>
<evidence type="ECO:0000259" key="9">
    <source>
        <dbReference type="PROSITE" id="PS50039"/>
    </source>
</evidence>
<dbReference type="PROSITE" id="PS00657">
    <property type="entry name" value="FORK_HEAD_1"/>
    <property type="match status" value="1"/>
</dbReference>
<gene>
    <name evidence="10" type="ORF">BpHYR1_017236</name>
</gene>
<feature type="region of interest" description="Disordered" evidence="7">
    <location>
        <begin position="270"/>
        <end position="344"/>
    </location>
</feature>
<feature type="domain" description="Fork-head" evidence="9">
    <location>
        <begin position="345"/>
        <end position="440"/>
    </location>
</feature>
<keyword evidence="3 6" id="KW-0238">DNA-binding</keyword>
<dbReference type="PANTHER" id="PTHR45881">
    <property type="entry name" value="CHECKPOINT SUPPRESSOR 1-LIKE, ISOFORM A-RELATED"/>
    <property type="match status" value="1"/>
</dbReference>
<protein>
    <submittedName>
        <fullName evidence="10">Forkhead box K2-like</fullName>
    </submittedName>
</protein>
<feature type="compositionally biased region" description="Basic and acidic residues" evidence="7">
    <location>
        <begin position="588"/>
        <end position="597"/>
    </location>
</feature>
<dbReference type="InterPro" id="IPR030456">
    <property type="entry name" value="TF_fork_head_CS_2"/>
</dbReference>
<dbReference type="GO" id="GO:0005634">
    <property type="term" value="C:nucleus"/>
    <property type="evidence" value="ECO:0007669"/>
    <property type="project" value="UniProtKB-SubCell"/>
</dbReference>
<feature type="region of interest" description="Disordered" evidence="7">
    <location>
        <begin position="588"/>
        <end position="619"/>
    </location>
</feature>
<keyword evidence="11" id="KW-1185">Reference proteome</keyword>
<feature type="region of interest" description="Disordered" evidence="7">
    <location>
        <begin position="430"/>
        <end position="477"/>
    </location>
</feature>
<dbReference type="SUPFAM" id="SSF49879">
    <property type="entry name" value="SMAD/FHA domain"/>
    <property type="match status" value="1"/>
</dbReference>
<dbReference type="GO" id="GO:0006357">
    <property type="term" value="P:regulation of transcription by RNA polymerase II"/>
    <property type="evidence" value="ECO:0007669"/>
    <property type="project" value="UniProtKB-ARBA"/>
</dbReference>
<feature type="compositionally biased region" description="Basic and acidic residues" evidence="7">
    <location>
        <begin position="12"/>
        <end position="21"/>
    </location>
</feature>
<dbReference type="GO" id="GO:0003700">
    <property type="term" value="F:DNA-binding transcription factor activity"/>
    <property type="evidence" value="ECO:0007669"/>
    <property type="project" value="InterPro"/>
</dbReference>
<feature type="compositionally biased region" description="Polar residues" evidence="7">
    <location>
        <begin position="604"/>
        <end position="619"/>
    </location>
</feature>
<name>A0A3M7SPM1_BRAPC</name>
<evidence type="ECO:0000256" key="6">
    <source>
        <dbReference type="PROSITE-ProRule" id="PRU00089"/>
    </source>
</evidence>
<evidence type="ECO:0000256" key="2">
    <source>
        <dbReference type="ARBA" id="ARBA00023015"/>
    </source>
</evidence>
<dbReference type="InterPro" id="IPR036388">
    <property type="entry name" value="WH-like_DNA-bd_sf"/>
</dbReference>
<dbReference type="Pfam" id="PF00250">
    <property type="entry name" value="Forkhead"/>
    <property type="match status" value="1"/>
</dbReference>
<dbReference type="Gene3D" id="1.10.10.10">
    <property type="entry name" value="Winged helix-like DNA-binding domain superfamily/Winged helix DNA-binding domain"/>
    <property type="match status" value="1"/>
</dbReference>
<evidence type="ECO:0000256" key="5">
    <source>
        <dbReference type="ARBA" id="ARBA00023242"/>
    </source>
</evidence>
<dbReference type="FunFam" id="1.10.10.10:FF:000030">
    <property type="entry name" value="Forkhead box protein K2"/>
    <property type="match status" value="1"/>
</dbReference>
<evidence type="ECO:0000313" key="11">
    <source>
        <dbReference type="Proteomes" id="UP000276133"/>
    </source>
</evidence>
<evidence type="ECO:0000256" key="1">
    <source>
        <dbReference type="ARBA" id="ARBA00004123"/>
    </source>
</evidence>
<dbReference type="OrthoDB" id="691130at2759"/>
<feature type="DNA-binding region" description="Fork-head" evidence="6">
    <location>
        <begin position="345"/>
        <end position="440"/>
    </location>
</feature>
<evidence type="ECO:0000259" key="8">
    <source>
        <dbReference type="PROSITE" id="PS50006"/>
    </source>
</evidence>
<comment type="caution">
    <text evidence="10">The sequence shown here is derived from an EMBL/GenBank/DDBJ whole genome shotgun (WGS) entry which is preliminary data.</text>
</comment>
<evidence type="ECO:0000256" key="3">
    <source>
        <dbReference type="ARBA" id="ARBA00023125"/>
    </source>
</evidence>
<dbReference type="GO" id="GO:0043565">
    <property type="term" value="F:sequence-specific DNA binding"/>
    <property type="evidence" value="ECO:0007669"/>
    <property type="project" value="InterPro"/>
</dbReference>
<dbReference type="Gene3D" id="2.60.200.20">
    <property type="match status" value="1"/>
</dbReference>
<organism evidence="10 11">
    <name type="scientific">Brachionus plicatilis</name>
    <name type="common">Marine rotifer</name>
    <name type="synonym">Brachionus muelleri</name>
    <dbReference type="NCBI Taxonomy" id="10195"/>
    <lineage>
        <taxon>Eukaryota</taxon>
        <taxon>Metazoa</taxon>
        <taxon>Spiralia</taxon>
        <taxon>Gnathifera</taxon>
        <taxon>Rotifera</taxon>
        <taxon>Eurotatoria</taxon>
        <taxon>Monogononta</taxon>
        <taxon>Pseudotrocha</taxon>
        <taxon>Ploima</taxon>
        <taxon>Brachionidae</taxon>
        <taxon>Brachionus</taxon>
    </lineage>
</organism>
<evidence type="ECO:0000256" key="4">
    <source>
        <dbReference type="ARBA" id="ARBA00023163"/>
    </source>
</evidence>
<evidence type="ECO:0000313" key="10">
    <source>
        <dbReference type="EMBL" id="RNA37686.1"/>
    </source>
</evidence>
<dbReference type="PROSITE" id="PS50039">
    <property type="entry name" value="FORK_HEAD_3"/>
    <property type="match status" value="1"/>
</dbReference>